<evidence type="ECO:0000256" key="1">
    <source>
        <dbReference type="SAM" id="MobiDB-lite"/>
    </source>
</evidence>
<keyword evidence="3" id="KW-1185">Reference proteome</keyword>
<sequence length="102" mass="11011">EQAPLDPREAAGTYRPEQSAGSCLFTTTDASGYPDRQDGLSAYSPTGQGQDPQGHHKHHQVPPPCSVDEDEFVDRPVVEVAERLGVGEACLPEQTAVAHFLR</sequence>
<accession>A0ABQ7JMR1</accession>
<feature type="region of interest" description="Disordered" evidence="1">
    <location>
        <begin position="1"/>
        <end position="69"/>
    </location>
</feature>
<proteinExistence type="predicted"/>
<evidence type="ECO:0000313" key="2">
    <source>
        <dbReference type="EMBL" id="KAG0281003.1"/>
    </source>
</evidence>
<reference evidence="2 3" key="1">
    <citation type="journal article" date="2020" name="Fungal Divers.">
        <title>Resolving the Mortierellaceae phylogeny through synthesis of multi-gene phylogenetics and phylogenomics.</title>
        <authorList>
            <person name="Vandepol N."/>
            <person name="Liber J."/>
            <person name="Desiro A."/>
            <person name="Na H."/>
            <person name="Kennedy M."/>
            <person name="Barry K."/>
            <person name="Grigoriev I.V."/>
            <person name="Miller A.N."/>
            <person name="O'Donnell K."/>
            <person name="Stajich J.E."/>
            <person name="Bonito G."/>
        </authorList>
    </citation>
    <scope>NUCLEOTIDE SEQUENCE [LARGE SCALE GENOMIC DNA]</scope>
    <source>
        <strain evidence="2 3">AD045</strain>
    </source>
</reference>
<feature type="non-terminal residue" evidence="2">
    <location>
        <position position="1"/>
    </location>
</feature>
<protein>
    <submittedName>
        <fullName evidence="2">Uncharacterized protein</fullName>
    </submittedName>
</protein>
<feature type="compositionally biased region" description="Polar residues" evidence="1">
    <location>
        <begin position="19"/>
        <end position="30"/>
    </location>
</feature>
<dbReference type="Proteomes" id="UP001194696">
    <property type="component" value="Unassembled WGS sequence"/>
</dbReference>
<organism evidence="2 3">
    <name type="scientific">Linnemannia gamsii</name>
    <dbReference type="NCBI Taxonomy" id="64522"/>
    <lineage>
        <taxon>Eukaryota</taxon>
        <taxon>Fungi</taxon>
        <taxon>Fungi incertae sedis</taxon>
        <taxon>Mucoromycota</taxon>
        <taxon>Mortierellomycotina</taxon>
        <taxon>Mortierellomycetes</taxon>
        <taxon>Mortierellales</taxon>
        <taxon>Mortierellaceae</taxon>
        <taxon>Linnemannia</taxon>
    </lineage>
</organism>
<name>A0ABQ7JMR1_9FUNG</name>
<evidence type="ECO:0000313" key="3">
    <source>
        <dbReference type="Proteomes" id="UP001194696"/>
    </source>
</evidence>
<comment type="caution">
    <text evidence="2">The sequence shown here is derived from an EMBL/GenBank/DDBJ whole genome shotgun (WGS) entry which is preliminary data.</text>
</comment>
<dbReference type="EMBL" id="JAAAIM010001216">
    <property type="protein sequence ID" value="KAG0281003.1"/>
    <property type="molecule type" value="Genomic_DNA"/>
</dbReference>
<gene>
    <name evidence="2" type="ORF">BGZ96_001328</name>
</gene>